<keyword evidence="5" id="KW-0446">Lipid-binding</keyword>
<dbReference type="AlphaFoldDB" id="A0AAE3NRM8"/>
<dbReference type="GO" id="GO:0008289">
    <property type="term" value="F:lipid binding"/>
    <property type="evidence" value="ECO:0007669"/>
    <property type="project" value="UniProtKB-KW"/>
</dbReference>
<evidence type="ECO:0000259" key="8">
    <source>
        <dbReference type="Pfam" id="PF08511"/>
    </source>
</evidence>
<evidence type="ECO:0000313" key="10">
    <source>
        <dbReference type="Proteomes" id="UP001220964"/>
    </source>
</evidence>
<dbReference type="PANTHER" id="PTHR21427:SF19">
    <property type="entry name" value="UBIQUINONE BIOSYNTHESIS PROTEIN COQ9, MITOCHONDRIAL"/>
    <property type="match status" value="1"/>
</dbReference>
<dbReference type="PANTHER" id="PTHR21427">
    <property type="entry name" value="UBIQUINONE BIOSYNTHESIS PROTEIN COQ9, MITOCHONDRIAL"/>
    <property type="match status" value="1"/>
</dbReference>
<comment type="function">
    <text evidence="6">Membrane-associated protein that warps the membrane surface to access and bind aromatic isoprenes with high specificity, including ubiquinone (CoQ) isoprene intermediates and presents them directly to COQ7, therefore facilitating the COQ7-mediated hydroxylase step. Participates in the biosynthesis of coenzyme Q, also named ubiquinone, an essential lipid-soluble electron transporter for aerobic cellular respiration.</text>
</comment>
<evidence type="ECO:0000256" key="2">
    <source>
        <dbReference type="ARBA" id="ARBA00010766"/>
    </source>
</evidence>
<evidence type="ECO:0000256" key="5">
    <source>
        <dbReference type="ARBA" id="ARBA00023121"/>
    </source>
</evidence>
<sequence length="243" mass="26887">MQTTERAAGPDAEQAGAETDPDPRSRLLRAAMPHVAFDGWSETTFRAASEDAGLHPEEARAACPRGALDLAVAFHKAGDAEMLRRIAAAELGDLRFRDRIAFAVRARIEAIEDREAVRRGSAFFSLPQNAPEGARLIWETADAIWTALGDPSDDINWYTKRATLSGVYGATVLFWLGDDSDGFADTWAFLDRRIEDVMRIETVKARVRDNPVLSRVMAGPNRLLSRIRAPARDRVDMPGRWGP</sequence>
<keyword evidence="10" id="KW-1185">Reference proteome</keyword>
<reference evidence="9" key="1">
    <citation type="submission" date="2023-03" db="EMBL/GenBank/DDBJ databases">
        <title>Multiphase analysis and comparison of six strains from genera Psychromarinibacter, Lutimaribacter, and Maritimibacter, including a novel species: Psychromarinibacter sediminicola sp. nov.</title>
        <authorList>
            <person name="Wang Y.-H."/>
            <person name="Ye M.-Q."/>
            <person name="Du Z.-J."/>
        </authorList>
    </citation>
    <scope>NUCLEOTIDE SEQUENCE</scope>
    <source>
        <strain evidence="9">C21-152</strain>
    </source>
</reference>
<evidence type="ECO:0000256" key="1">
    <source>
        <dbReference type="ARBA" id="ARBA00004749"/>
    </source>
</evidence>
<proteinExistence type="inferred from homology"/>
<evidence type="ECO:0000256" key="4">
    <source>
        <dbReference type="ARBA" id="ARBA00022946"/>
    </source>
</evidence>
<evidence type="ECO:0000256" key="7">
    <source>
        <dbReference type="SAM" id="MobiDB-lite"/>
    </source>
</evidence>
<dbReference type="InterPro" id="IPR012762">
    <property type="entry name" value="Ubiq_biosynth_COQ9"/>
</dbReference>
<dbReference type="NCBIfam" id="TIGR02396">
    <property type="entry name" value="diverge_rpsU"/>
    <property type="match status" value="1"/>
</dbReference>
<dbReference type="Proteomes" id="UP001220964">
    <property type="component" value="Unassembled WGS sequence"/>
</dbReference>
<comment type="caution">
    <text evidence="9">The sequence shown here is derived from an EMBL/GenBank/DDBJ whole genome shotgun (WGS) entry which is preliminary data.</text>
</comment>
<dbReference type="RefSeq" id="WP_275566894.1">
    <property type="nucleotide sequence ID" value="NZ_JARGYC010000017.1"/>
</dbReference>
<dbReference type="GO" id="GO:0006744">
    <property type="term" value="P:ubiquinone biosynthetic process"/>
    <property type="evidence" value="ECO:0007669"/>
    <property type="project" value="UniProtKB-KW"/>
</dbReference>
<evidence type="ECO:0000256" key="3">
    <source>
        <dbReference type="ARBA" id="ARBA00022688"/>
    </source>
</evidence>
<comment type="pathway">
    <text evidence="1">Cofactor biosynthesis; ubiquinone biosynthesis.</text>
</comment>
<evidence type="ECO:0000313" key="9">
    <source>
        <dbReference type="EMBL" id="MDF0600751.1"/>
    </source>
</evidence>
<gene>
    <name evidence="9" type="ORF">P1J78_08415</name>
</gene>
<feature type="region of interest" description="Disordered" evidence="7">
    <location>
        <begin position="1"/>
        <end position="24"/>
    </location>
</feature>
<feature type="domain" description="COQ9 C-terminal" evidence="8">
    <location>
        <begin position="131"/>
        <end position="201"/>
    </location>
</feature>
<comment type="similarity">
    <text evidence="2">Belongs to the COQ9 family.</text>
</comment>
<dbReference type="Pfam" id="PF08511">
    <property type="entry name" value="COQ9"/>
    <property type="match status" value="1"/>
</dbReference>
<dbReference type="EMBL" id="JARGYC010000017">
    <property type="protein sequence ID" value="MDF0600751.1"/>
    <property type="molecule type" value="Genomic_DNA"/>
</dbReference>
<accession>A0AAE3NRM8</accession>
<organism evidence="9 10">
    <name type="scientific">Psychromarinibacter sediminicola</name>
    <dbReference type="NCBI Taxonomy" id="3033385"/>
    <lineage>
        <taxon>Bacteria</taxon>
        <taxon>Pseudomonadati</taxon>
        <taxon>Pseudomonadota</taxon>
        <taxon>Alphaproteobacteria</taxon>
        <taxon>Rhodobacterales</taxon>
        <taxon>Paracoccaceae</taxon>
        <taxon>Psychromarinibacter</taxon>
    </lineage>
</organism>
<evidence type="ECO:0000256" key="6">
    <source>
        <dbReference type="ARBA" id="ARBA00058104"/>
    </source>
</evidence>
<keyword evidence="3" id="KW-0831">Ubiquinone biosynthesis</keyword>
<keyword evidence="4" id="KW-0809">Transit peptide</keyword>
<name>A0AAE3NRM8_9RHOB</name>
<protein>
    <submittedName>
        <fullName evidence="9">COQ9 family protein</fullName>
    </submittedName>
</protein>
<dbReference type="InterPro" id="IPR013718">
    <property type="entry name" value="COQ9_C"/>
</dbReference>
<dbReference type="Gene3D" id="1.10.357.10">
    <property type="entry name" value="Tetracycline Repressor, domain 2"/>
    <property type="match status" value="1"/>
</dbReference>